<comment type="caution">
    <text evidence="2">The sequence shown here is derived from an EMBL/GenBank/DDBJ whole genome shotgun (WGS) entry which is preliminary data.</text>
</comment>
<accession>A0A9P4WXT2</accession>
<keyword evidence="3" id="KW-1185">Reference proteome</keyword>
<reference evidence="2" key="1">
    <citation type="submission" date="2019-04" db="EMBL/GenBank/DDBJ databases">
        <title>Sequencing of skin fungus with MAO and IRED activity.</title>
        <authorList>
            <person name="Marsaioli A.J."/>
            <person name="Bonatto J.M.C."/>
            <person name="Reis Junior O."/>
        </authorList>
    </citation>
    <scope>NUCLEOTIDE SEQUENCE</scope>
    <source>
        <strain evidence="2">28M1</strain>
    </source>
</reference>
<evidence type="ECO:0000313" key="3">
    <source>
        <dbReference type="Proteomes" id="UP000758155"/>
    </source>
</evidence>
<name>A0A9P4WXT2_9PLEO</name>
<evidence type="ECO:0000256" key="1">
    <source>
        <dbReference type="SAM" id="SignalP"/>
    </source>
</evidence>
<feature type="chain" id="PRO_5040488953" evidence="1">
    <location>
        <begin position="21"/>
        <end position="106"/>
    </location>
</feature>
<dbReference type="OrthoDB" id="5086500at2759"/>
<dbReference type="EMBL" id="SWKV01000009">
    <property type="protein sequence ID" value="KAF3044384.1"/>
    <property type="molecule type" value="Genomic_DNA"/>
</dbReference>
<protein>
    <submittedName>
        <fullName evidence="2">Uncharacterized protein</fullName>
    </submittedName>
</protein>
<sequence length="106" mass="11272">MPRITVLAAHTFGLAAIVSADVYSNPDYGNMFYLSPSTGDHYITKDPERAATVVFASGCPPFTGPNAAAIAISMRKTLAASVAAYVSPQSSWRLFTTFEGPKTPLQ</sequence>
<gene>
    <name evidence="2" type="ORF">E8E12_009976</name>
</gene>
<organism evidence="2 3">
    <name type="scientific">Didymella heteroderae</name>
    <dbReference type="NCBI Taxonomy" id="1769908"/>
    <lineage>
        <taxon>Eukaryota</taxon>
        <taxon>Fungi</taxon>
        <taxon>Dikarya</taxon>
        <taxon>Ascomycota</taxon>
        <taxon>Pezizomycotina</taxon>
        <taxon>Dothideomycetes</taxon>
        <taxon>Pleosporomycetidae</taxon>
        <taxon>Pleosporales</taxon>
        <taxon>Pleosporineae</taxon>
        <taxon>Didymellaceae</taxon>
        <taxon>Didymella</taxon>
    </lineage>
</organism>
<dbReference type="AlphaFoldDB" id="A0A9P4WXT2"/>
<keyword evidence="1" id="KW-0732">Signal</keyword>
<evidence type="ECO:0000313" key="2">
    <source>
        <dbReference type="EMBL" id="KAF3044384.1"/>
    </source>
</evidence>
<feature type="signal peptide" evidence="1">
    <location>
        <begin position="1"/>
        <end position="20"/>
    </location>
</feature>
<dbReference type="Proteomes" id="UP000758155">
    <property type="component" value="Unassembled WGS sequence"/>
</dbReference>
<proteinExistence type="predicted"/>